<dbReference type="PANTHER" id="PTHR12461">
    <property type="entry name" value="HYPOXIA-INDUCIBLE FACTOR 1 ALPHA INHIBITOR-RELATED"/>
    <property type="match status" value="1"/>
</dbReference>
<name>A0A6M5Z0V3_9BACT</name>
<keyword evidence="3" id="KW-1185">Reference proteome</keyword>
<organism evidence="2 3">
    <name type="scientific">Frigoriglobus tundricola</name>
    <dbReference type="NCBI Taxonomy" id="2774151"/>
    <lineage>
        <taxon>Bacteria</taxon>
        <taxon>Pseudomonadati</taxon>
        <taxon>Planctomycetota</taxon>
        <taxon>Planctomycetia</taxon>
        <taxon>Gemmatales</taxon>
        <taxon>Gemmataceae</taxon>
        <taxon>Frigoriglobus</taxon>
    </lineage>
</organism>
<evidence type="ECO:0000313" key="2">
    <source>
        <dbReference type="EMBL" id="QJW99270.1"/>
    </source>
</evidence>
<sequence length="328" mass="37023">MSTLASPAPRAAAPAVRGPEFEFVDQVAAEDLPAGGFGRRTRPLLVKGAVRMWPAWERWSFERLAALRKPDGSEAVARFITGVVEQGATREQFDAPVGPYLRDLARTATTAPRSPDAGLLSDRRRAGLRPGDRFRLDWSYLQSFVPDRVYLSQWEILREFPELTRDFAVRQLWPGLRLTWQYVFVGPAHTVTGLHYDFPSNWFCQVRGTKEVLLVTPEQSRHMCPSRKFDWGATLSAIDITRLAEQGRERAEFEKVRGQYARVEAGDALFIPKGTWHAVVALEPSISLAVFGLTPLEVLVNGGWAELKALLHRLRLYRWGNCACHKAR</sequence>
<dbReference type="SUPFAM" id="SSF51197">
    <property type="entry name" value="Clavaminate synthase-like"/>
    <property type="match status" value="1"/>
</dbReference>
<feature type="domain" description="JmjC" evidence="1">
    <location>
        <begin position="149"/>
        <end position="309"/>
    </location>
</feature>
<dbReference type="PROSITE" id="PS51184">
    <property type="entry name" value="JMJC"/>
    <property type="match status" value="1"/>
</dbReference>
<accession>A0A6M5Z0V3</accession>
<dbReference type="AlphaFoldDB" id="A0A6M5Z0V3"/>
<dbReference type="Proteomes" id="UP000503447">
    <property type="component" value="Chromosome"/>
</dbReference>
<dbReference type="Pfam" id="PF13621">
    <property type="entry name" value="Cupin_8"/>
    <property type="match status" value="1"/>
</dbReference>
<reference evidence="3" key="1">
    <citation type="submission" date="2020-05" db="EMBL/GenBank/DDBJ databases">
        <title>Frigoriglobus tundricola gen. nov., sp. nov., a psychrotolerant cellulolytic planctomycete of the family Gemmataceae with two divergent copies of 16S rRNA gene.</title>
        <authorList>
            <person name="Kulichevskaya I.S."/>
            <person name="Ivanova A.A."/>
            <person name="Naumoff D.G."/>
            <person name="Beletsky A.V."/>
            <person name="Rijpstra W.I.C."/>
            <person name="Sinninghe Damste J.S."/>
            <person name="Mardanov A.V."/>
            <person name="Ravin N.V."/>
            <person name="Dedysh S.N."/>
        </authorList>
    </citation>
    <scope>NUCLEOTIDE SEQUENCE [LARGE SCALE GENOMIC DNA]</scope>
    <source>
        <strain evidence="3">PL17</strain>
    </source>
</reference>
<dbReference type="EMBL" id="CP053452">
    <property type="protein sequence ID" value="QJW99270.1"/>
    <property type="molecule type" value="Genomic_DNA"/>
</dbReference>
<gene>
    <name evidence="2" type="ORF">FTUN_6872</name>
</gene>
<dbReference type="KEGG" id="ftj:FTUN_6872"/>
<dbReference type="RefSeq" id="WP_171474257.1">
    <property type="nucleotide sequence ID" value="NZ_CP053452.2"/>
</dbReference>
<protein>
    <recommendedName>
        <fullName evidence="1">JmjC domain-containing protein</fullName>
    </recommendedName>
</protein>
<dbReference type="Gene3D" id="2.60.120.650">
    <property type="entry name" value="Cupin"/>
    <property type="match status" value="1"/>
</dbReference>
<dbReference type="PANTHER" id="PTHR12461:SF105">
    <property type="entry name" value="HYPOXIA-INDUCIBLE FACTOR 1-ALPHA INHIBITOR"/>
    <property type="match status" value="1"/>
</dbReference>
<evidence type="ECO:0000313" key="3">
    <source>
        <dbReference type="Proteomes" id="UP000503447"/>
    </source>
</evidence>
<proteinExistence type="predicted"/>
<evidence type="ECO:0000259" key="1">
    <source>
        <dbReference type="PROSITE" id="PS51184"/>
    </source>
</evidence>
<dbReference type="SMART" id="SM00558">
    <property type="entry name" value="JmjC"/>
    <property type="match status" value="1"/>
</dbReference>
<dbReference type="InterPro" id="IPR041667">
    <property type="entry name" value="Cupin_8"/>
</dbReference>
<dbReference type="InterPro" id="IPR003347">
    <property type="entry name" value="JmjC_dom"/>
</dbReference>